<dbReference type="InterPro" id="IPR010016">
    <property type="entry name" value="PxpB"/>
</dbReference>
<evidence type="ECO:0000256" key="1">
    <source>
        <dbReference type="ARBA" id="ARBA00022741"/>
    </source>
</evidence>
<reference evidence="4 5" key="2">
    <citation type="journal article" date="2019" name="Int. J. Syst. Evol. Microbiol.">
        <title>Anaerobacillus isosaccharinicus sp. nov., an alkaliphilic bacterium which degrades isosaccharinic acid.</title>
        <authorList>
            <person name="Bassil N.M."/>
            <person name="Lloyd J.R."/>
        </authorList>
    </citation>
    <scope>NUCLEOTIDE SEQUENCE [LARGE SCALE GENOMIC DNA]</scope>
    <source>
        <strain evidence="4 5">NB2006</strain>
    </source>
</reference>
<reference evidence="4 5" key="1">
    <citation type="journal article" date="2017" name="Genome Announc.">
        <title>Draft Genome Sequences of Four Alkaliphilic Bacteria Belonging to the Anaerobacillus Genus.</title>
        <authorList>
            <person name="Bassil N.M."/>
            <person name="Lloyd J.R."/>
        </authorList>
    </citation>
    <scope>NUCLEOTIDE SEQUENCE [LARGE SCALE GENOMIC DNA]</scope>
    <source>
        <strain evidence="4 5">NB2006</strain>
    </source>
</reference>
<dbReference type="PANTHER" id="PTHR34698:SF2">
    <property type="entry name" value="5-OXOPROLINASE SUBUNIT B"/>
    <property type="match status" value="1"/>
</dbReference>
<proteinExistence type="predicted"/>
<dbReference type="Gene3D" id="3.30.1360.40">
    <property type="match status" value="1"/>
</dbReference>
<dbReference type="SUPFAM" id="SSF50891">
    <property type="entry name" value="Cyclophilin-like"/>
    <property type="match status" value="1"/>
</dbReference>
<dbReference type="SMART" id="SM00796">
    <property type="entry name" value="AHS1"/>
    <property type="match status" value="1"/>
</dbReference>
<dbReference type="Gene3D" id="2.40.100.10">
    <property type="entry name" value="Cyclophilin-like"/>
    <property type="match status" value="1"/>
</dbReference>
<dbReference type="GO" id="GO:0017168">
    <property type="term" value="F:5-oxoprolinase (ATP-hydrolyzing) activity"/>
    <property type="evidence" value="ECO:0007669"/>
    <property type="project" value="UniProtKB-EC"/>
</dbReference>
<keyword evidence="1" id="KW-0547">Nucleotide-binding</keyword>
<dbReference type="PANTHER" id="PTHR34698">
    <property type="entry name" value="5-OXOPROLINASE SUBUNIT B"/>
    <property type="match status" value="1"/>
</dbReference>
<name>A0A7S7RE48_9BACI</name>
<dbReference type="NCBIfam" id="TIGR00370">
    <property type="entry name" value="5-oxoprolinase subunit PxpB"/>
    <property type="match status" value="1"/>
</dbReference>
<keyword evidence="5" id="KW-1185">Reference proteome</keyword>
<dbReference type="SUPFAM" id="SSF160467">
    <property type="entry name" value="PH0987 N-terminal domain-like"/>
    <property type="match status" value="1"/>
</dbReference>
<evidence type="ECO:0000256" key="2">
    <source>
        <dbReference type="ARBA" id="ARBA00022801"/>
    </source>
</evidence>
<evidence type="ECO:0000313" key="4">
    <source>
        <dbReference type="EMBL" id="QOY38749.2"/>
    </source>
</evidence>
<dbReference type="InterPro" id="IPR029000">
    <property type="entry name" value="Cyclophilin-like_dom_sf"/>
</dbReference>
<keyword evidence="3" id="KW-0067">ATP-binding</keyword>
<dbReference type="EC" id="3.5.2.9" evidence="4"/>
<keyword evidence="2 4" id="KW-0378">Hydrolase</keyword>
<gene>
    <name evidence="4" type="primary">pxpB</name>
    <name evidence="4" type="ORF">AWH56_024120</name>
</gene>
<evidence type="ECO:0000313" key="5">
    <source>
        <dbReference type="Proteomes" id="UP000180175"/>
    </source>
</evidence>
<dbReference type="Pfam" id="PF02682">
    <property type="entry name" value="CT_C_D"/>
    <property type="match status" value="1"/>
</dbReference>
<evidence type="ECO:0000256" key="3">
    <source>
        <dbReference type="ARBA" id="ARBA00022840"/>
    </source>
</evidence>
<accession>A0A7S7RE48</accession>
<sequence>MVIIEPLGDCGLAVEFGDEVNEKVQQKVTAFSKLLSESSIEGIIEFIPSYTTVTIFYNPLYFLDNKQKSPFHGCRQMVQHLLKKIDLKTNYLDDKAVVIPVCYGGEYGPDLEAISKMHNINIDEVINIHSGTIYTVAMIGFAPGFPYLSGLNKQIATPRRTSPRKSVPKGAVGIAGVQTGIYSISSPGGWQIIGRTPITLFDHKKAQPSLLKQGDKVRFERMTETQFKKWGGAKDECSG</sequence>
<dbReference type="EMBL" id="CP063356">
    <property type="protein sequence ID" value="QOY38749.2"/>
    <property type="molecule type" value="Genomic_DNA"/>
</dbReference>
<dbReference type="KEGG" id="aia:AWH56_024120"/>
<dbReference type="InterPro" id="IPR003833">
    <property type="entry name" value="CT_C_D"/>
</dbReference>
<dbReference type="Proteomes" id="UP000180175">
    <property type="component" value="Chromosome"/>
</dbReference>
<organism evidence="4 5">
    <name type="scientific">Anaerobacillus isosaccharinicus</name>
    <dbReference type="NCBI Taxonomy" id="1532552"/>
    <lineage>
        <taxon>Bacteria</taxon>
        <taxon>Bacillati</taxon>
        <taxon>Bacillota</taxon>
        <taxon>Bacilli</taxon>
        <taxon>Bacillales</taxon>
        <taxon>Bacillaceae</taxon>
        <taxon>Anaerobacillus</taxon>
    </lineage>
</organism>
<dbReference type="AlphaFoldDB" id="A0A7S7RE48"/>
<dbReference type="GO" id="GO:0005524">
    <property type="term" value="F:ATP binding"/>
    <property type="evidence" value="ECO:0007669"/>
    <property type="project" value="UniProtKB-KW"/>
</dbReference>
<protein>
    <submittedName>
        <fullName evidence="4">5-oxoprolinase subunit PxpB</fullName>
        <ecNumber evidence="4">3.5.2.9</ecNumber>
    </submittedName>
</protein>